<dbReference type="GO" id="GO:0006396">
    <property type="term" value="P:RNA processing"/>
    <property type="evidence" value="ECO:0007669"/>
    <property type="project" value="InterPro"/>
</dbReference>
<dbReference type="PANTHER" id="PTHR11096">
    <property type="entry name" value="RNA 3' TERMINAL PHOSPHATE CYCLASE"/>
    <property type="match status" value="1"/>
</dbReference>
<reference evidence="2 3" key="1">
    <citation type="submission" date="2016-07" db="EMBL/GenBank/DDBJ databases">
        <title>Pervasive Adenine N6-methylation of Active Genes in Fungi.</title>
        <authorList>
            <consortium name="DOE Joint Genome Institute"/>
            <person name="Mondo S.J."/>
            <person name="Dannebaum R.O."/>
            <person name="Kuo R.C."/>
            <person name="Labutti K."/>
            <person name="Haridas S."/>
            <person name="Kuo A."/>
            <person name="Salamov A."/>
            <person name="Ahrendt S.R."/>
            <person name="Lipzen A."/>
            <person name="Sullivan W."/>
            <person name="Andreopoulos W.B."/>
            <person name="Clum A."/>
            <person name="Lindquist E."/>
            <person name="Daum C."/>
            <person name="Ramamoorthy G.K."/>
            <person name="Gryganskyi A."/>
            <person name="Culley D."/>
            <person name="Magnuson J.K."/>
            <person name="James T.Y."/>
            <person name="O'Malley M.A."/>
            <person name="Stajich J.E."/>
            <person name="Spatafora J.W."/>
            <person name="Visel A."/>
            <person name="Grigoriev I.V."/>
        </authorList>
    </citation>
    <scope>NUCLEOTIDE SEQUENCE [LARGE SCALE GENOMIC DNA]</scope>
    <source>
        <strain evidence="2 3">CBS 129021</strain>
    </source>
</reference>
<evidence type="ECO:0000259" key="1">
    <source>
        <dbReference type="Pfam" id="PF01137"/>
    </source>
</evidence>
<dbReference type="Gene3D" id="3.30.360.20">
    <property type="entry name" value="RNA 3'-terminal phosphate cyclase, insert domain"/>
    <property type="match status" value="1"/>
</dbReference>
<dbReference type="InterPro" id="IPR023797">
    <property type="entry name" value="RNA3'_phos_cyclase_dom"/>
</dbReference>
<dbReference type="GeneID" id="63772686"/>
<dbReference type="SUPFAM" id="SSF55205">
    <property type="entry name" value="EPT/RTPC-like"/>
    <property type="match status" value="1"/>
</dbReference>
<dbReference type="InParanoid" id="A0A1Y2DMI2"/>
<dbReference type="EMBL" id="MCFJ01000011">
    <property type="protein sequence ID" value="ORY60503.1"/>
    <property type="molecule type" value="Genomic_DNA"/>
</dbReference>
<dbReference type="RefSeq" id="XP_040712730.1">
    <property type="nucleotide sequence ID" value="XM_040856474.1"/>
</dbReference>
<dbReference type="InterPro" id="IPR013792">
    <property type="entry name" value="RNA3'P_cycl/enolpyr_Trfase_a/b"/>
</dbReference>
<dbReference type="InterPro" id="IPR036553">
    <property type="entry name" value="RPTC_insert"/>
</dbReference>
<protein>
    <submittedName>
        <fullName evidence="2">RNA 3'-terminal phosphate cyclase-domain-containing protein</fullName>
    </submittedName>
</protein>
<dbReference type="Gene3D" id="3.65.10.20">
    <property type="entry name" value="RNA 3'-terminal phosphate cyclase domain"/>
    <property type="match status" value="1"/>
</dbReference>
<dbReference type="InterPro" id="IPR037136">
    <property type="entry name" value="RNA3'_phos_cyclase_dom_sf"/>
</dbReference>
<dbReference type="Proteomes" id="UP000193689">
    <property type="component" value="Unassembled WGS sequence"/>
</dbReference>
<accession>A0A1Y2DMI2</accession>
<sequence>MRSQRPIEIDGRTGEGGGQLVRIAAALAAVTSQPILITRVRGNRAGHRGGGLKAQHVSSLRWLAKATGAEVAGLSVGSHTLEFCPSAPPTALKERNIQIASESSAPSTLLIFQAVLPYLLFASNDAGEPIELEIHGGTNVSFSLSYEYLDQVLLPTLKDKFGITVERQLRKRGWSSGPQQRGCVWFEIHPIPRGQSLKLKEPWDKPTTAADLQRKHIDVSIVAPHSMHEPLQTSLAQDLNVLFPDIDIQFVVVEDSGHDARMYVFLVAHSRTGLRWGRDWLYNASRRRKTAAELGAEMSRKVAKDLYGEIAVRGVVDEYLQDQLVVFQVLAEGRSSFPRVEEPVDGDVGVVADDGDGDDLAIGKLRIGGRRMKKDRADEPFGEGSMHTTTARWVASELLPGLKWYDKGSVCEGIGISFE</sequence>
<evidence type="ECO:0000313" key="2">
    <source>
        <dbReference type="EMBL" id="ORY60503.1"/>
    </source>
</evidence>
<comment type="caution">
    <text evidence="2">The sequence shown here is derived from an EMBL/GenBank/DDBJ whole genome shotgun (WGS) entry which is preliminary data.</text>
</comment>
<dbReference type="PANTHER" id="PTHR11096:SF0">
    <property type="entry name" value="RNA 3'-TERMINAL PHOSPHATE CYCLASE"/>
    <property type="match status" value="1"/>
</dbReference>
<evidence type="ECO:0000313" key="3">
    <source>
        <dbReference type="Proteomes" id="UP000193689"/>
    </source>
</evidence>
<dbReference type="GO" id="GO:0003963">
    <property type="term" value="F:RNA-3'-phosphate cyclase activity"/>
    <property type="evidence" value="ECO:0007669"/>
    <property type="project" value="TreeGrafter"/>
</dbReference>
<dbReference type="AlphaFoldDB" id="A0A1Y2DMI2"/>
<name>A0A1Y2DMI2_9PEZI</name>
<dbReference type="OrthoDB" id="25029at2759"/>
<feature type="domain" description="RNA 3'-terminal phosphate cyclase" evidence="1">
    <location>
        <begin position="14"/>
        <end position="337"/>
    </location>
</feature>
<dbReference type="GO" id="GO:0005634">
    <property type="term" value="C:nucleus"/>
    <property type="evidence" value="ECO:0007669"/>
    <property type="project" value="TreeGrafter"/>
</dbReference>
<dbReference type="STRING" id="1141098.A0A1Y2DMI2"/>
<keyword evidence="3" id="KW-1185">Reference proteome</keyword>
<proteinExistence type="predicted"/>
<dbReference type="Pfam" id="PF01137">
    <property type="entry name" value="RTC"/>
    <property type="match status" value="1"/>
</dbReference>
<dbReference type="InterPro" id="IPR000228">
    <property type="entry name" value="RNA3'_term_phos_cyc"/>
</dbReference>
<organism evidence="2 3">
    <name type="scientific">Pseudomassariella vexata</name>
    <dbReference type="NCBI Taxonomy" id="1141098"/>
    <lineage>
        <taxon>Eukaryota</taxon>
        <taxon>Fungi</taxon>
        <taxon>Dikarya</taxon>
        <taxon>Ascomycota</taxon>
        <taxon>Pezizomycotina</taxon>
        <taxon>Sordariomycetes</taxon>
        <taxon>Xylariomycetidae</taxon>
        <taxon>Amphisphaeriales</taxon>
        <taxon>Pseudomassariaceae</taxon>
        <taxon>Pseudomassariella</taxon>
    </lineage>
</organism>
<gene>
    <name evidence="2" type="ORF">BCR38DRAFT_349218</name>
</gene>